<dbReference type="AlphaFoldDB" id="V2X668"/>
<accession>V2X668</accession>
<dbReference type="KEGG" id="mrr:Moror_5157"/>
<dbReference type="HOGENOM" id="CLU_715887_0_0_1"/>
<organism evidence="1 2">
    <name type="scientific">Moniliophthora roreri (strain MCA 2997)</name>
    <name type="common">Cocoa frosty pod rot fungus</name>
    <name type="synonym">Crinipellis roreri</name>
    <dbReference type="NCBI Taxonomy" id="1381753"/>
    <lineage>
        <taxon>Eukaryota</taxon>
        <taxon>Fungi</taxon>
        <taxon>Dikarya</taxon>
        <taxon>Basidiomycota</taxon>
        <taxon>Agaricomycotina</taxon>
        <taxon>Agaricomycetes</taxon>
        <taxon>Agaricomycetidae</taxon>
        <taxon>Agaricales</taxon>
        <taxon>Marasmiineae</taxon>
        <taxon>Marasmiaceae</taxon>
        <taxon>Moniliophthora</taxon>
    </lineage>
</organism>
<proteinExistence type="predicted"/>
<name>V2X668_MONRO</name>
<reference evidence="1 2" key="1">
    <citation type="journal article" date="2014" name="BMC Genomics">
        <title>Genome and secretome analysis of the hemibiotrophic fungal pathogen, Moniliophthora roreri, which causes frosty pod rot disease of cacao: mechanisms of the biotrophic and necrotrophic phases.</title>
        <authorList>
            <person name="Meinhardt L.W."/>
            <person name="Costa G.G.L."/>
            <person name="Thomazella D.P.T."/>
            <person name="Teixeira P.J.P.L."/>
            <person name="Carazzolle M.F."/>
            <person name="Schuster S.C."/>
            <person name="Carlson J.E."/>
            <person name="Guiltinan M.J."/>
            <person name="Mieczkowski P."/>
            <person name="Farmer A."/>
            <person name="Ramaraj T."/>
            <person name="Crozier J."/>
            <person name="Davis R.E."/>
            <person name="Shao J."/>
            <person name="Melnick R.L."/>
            <person name="Pereira G.A.G."/>
            <person name="Bailey B.A."/>
        </authorList>
    </citation>
    <scope>NUCLEOTIDE SEQUENCE [LARGE SCALE GENOMIC DNA]</scope>
    <source>
        <strain evidence="1 2">MCA 2997</strain>
    </source>
</reference>
<sequence>MNHFQYCSKVLPIHCRQPGGYAIGYAIIAEGLLSKIIELFECLSVPYKELAQDILRRQPPISYTLPPDPRECIRMERYHRDVLQMIVPELPYRSKGFAKTKQHILELITNIVAIISAVPECGPFDKDRWNRLRQHPTVLLLELQLAELSREEPFLSDSRHDGARMEECSRSYADCEGLTPDQKHPIIHLFDICDDDYEDEMEVDDAEVEPIVREGIIDPRFSVWSLHEPNLGFEPQHPFDVVSLQQDYQKLNALARASHDRFVKNPSLPLLSPLGFPPPTLNTVRAVMRDSAGRSQTKVEQMTIRRFLASQVNRELHLEMDRELAEGRNAHGSLTEAVNVLRRSLDPAEAEAAGDTQLDVLAATARWEGFINQYLENMTVDPAHLV</sequence>
<dbReference type="Proteomes" id="UP000017559">
    <property type="component" value="Unassembled WGS sequence"/>
</dbReference>
<gene>
    <name evidence="1" type="ORF">Moror_5157</name>
</gene>
<evidence type="ECO:0000313" key="2">
    <source>
        <dbReference type="Proteomes" id="UP000017559"/>
    </source>
</evidence>
<evidence type="ECO:0000313" key="1">
    <source>
        <dbReference type="EMBL" id="ESK89272.1"/>
    </source>
</evidence>
<dbReference type="EMBL" id="AWSO01000571">
    <property type="protein sequence ID" value="ESK89272.1"/>
    <property type="molecule type" value="Genomic_DNA"/>
</dbReference>
<comment type="caution">
    <text evidence="1">The sequence shown here is derived from an EMBL/GenBank/DDBJ whole genome shotgun (WGS) entry which is preliminary data.</text>
</comment>
<protein>
    <submittedName>
        <fullName evidence="1">Uncharacterized protein</fullName>
    </submittedName>
</protein>
<keyword evidence="2" id="KW-1185">Reference proteome</keyword>